<dbReference type="RefSeq" id="XP_033532781.1">
    <property type="nucleotide sequence ID" value="XM_033683261.1"/>
</dbReference>
<evidence type="ECO:0000313" key="6">
    <source>
        <dbReference type="RefSeq" id="XP_033532781.1"/>
    </source>
</evidence>
<dbReference type="PANTHER" id="PTHR13239">
    <property type="entry name" value="PROTEIN REQUIRED FOR HYPHAL ANASTOMOSIS HAM-2"/>
    <property type="match status" value="1"/>
</dbReference>
<feature type="region of interest" description="Disordered" evidence="1">
    <location>
        <begin position="500"/>
        <end position="524"/>
    </location>
</feature>
<dbReference type="Pfam" id="PF11882">
    <property type="entry name" value="DUF3402"/>
    <property type="match status" value="1"/>
</dbReference>
<dbReference type="Proteomes" id="UP000504638">
    <property type="component" value="Unplaced"/>
</dbReference>
<feature type="compositionally biased region" description="Polar residues" evidence="1">
    <location>
        <begin position="104"/>
        <end position="113"/>
    </location>
</feature>
<reference evidence="6" key="3">
    <citation type="submission" date="2025-04" db="UniProtKB">
        <authorList>
            <consortium name="RefSeq"/>
        </authorList>
    </citation>
    <scope>IDENTIFICATION</scope>
    <source>
        <strain evidence="6">CBS 781.70</strain>
    </source>
</reference>
<feature type="compositionally biased region" description="Pro residues" evidence="1">
    <location>
        <begin position="85"/>
        <end position="96"/>
    </location>
</feature>
<dbReference type="InterPro" id="IPR012486">
    <property type="entry name" value="Far11/STRP_N"/>
</dbReference>
<feature type="region of interest" description="Disordered" evidence="1">
    <location>
        <begin position="809"/>
        <end position="866"/>
    </location>
</feature>
<evidence type="ECO:0000259" key="3">
    <source>
        <dbReference type="SMART" id="SM01293"/>
    </source>
</evidence>
<dbReference type="GeneID" id="54423831"/>
<evidence type="ECO:0000313" key="5">
    <source>
        <dbReference type="Proteomes" id="UP000504638"/>
    </source>
</evidence>
<dbReference type="SMART" id="SM01293">
    <property type="entry name" value="DUF3402"/>
    <property type="match status" value="1"/>
</dbReference>
<accession>A0A6G1FZQ3</accession>
<feature type="domain" description="Far11/STRP N-terminal" evidence="2">
    <location>
        <begin position="131"/>
        <end position="464"/>
    </location>
</feature>
<dbReference type="AlphaFoldDB" id="A0A6G1FZQ3"/>
<evidence type="ECO:0000259" key="2">
    <source>
        <dbReference type="SMART" id="SM01292"/>
    </source>
</evidence>
<dbReference type="SMART" id="SM01292">
    <property type="entry name" value="N1221"/>
    <property type="match status" value="1"/>
</dbReference>
<dbReference type="GO" id="GO:0005829">
    <property type="term" value="C:cytosol"/>
    <property type="evidence" value="ECO:0007669"/>
    <property type="project" value="TreeGrafter"/>
</dbReference>
<feature type="region of interest" description="Disordered" evidence="1">
    <location>
        <begin position="1"/>
        <end position="113"/>
    </location>
</feature>
<feature type="domain" description="Far11/STRP C-terminal" evidence="3">
    <location>
        <begin position="568"/>
        <end position="1022"/>
    </location>
</feature>
<dbReference type="PANTHER" id="PTHR13239:SF4">
    <property type="entry name" value="AT25231P"/>
    <property type="match status" value="1"/>
</dbReference>
<dbReference type="InterPro" id="IPR040185">
    <property type="entry name" value="Far11/STRP"/>
</dbReference>
<proteinExistence type="predicted"/>
<reference evidence="4 6" key="1">
    <citation type="submission" date="2020-01" db="EMBL/GenBank/DDBJ databases">
        <authorList>
            <consortium name="DOE Joint Genome Institute"/>
            <person name="Haridas S."/>
            <person name="Albert R."/>
            <person name="Binder M."/>
            <person name="Bloem J."/>
            <person name="Labutti K."/>
            <person name="Salamov A."/>
            <person name="Andreopoulos B."/>
            <person name="Baker S.E."/>
            <person name="Barry K."/>
            <person name="Bills G."/>
            <person name="Bluhm B.H."/>
            <person name="Cannon C."/>
            <person name="Castanera R."/>
            <person name="Culley D.E."/>
            <person name="Daum C."/>
            <person name="Ezra D."/>
            <person name="Gonzalez J.B."/>
            <person name="Henrissat B."/>
            <person name="Kuo A."/>
            <person name="Liang C."/>
            <person name="Lipzen A."/>
            <person name="Lutzoni F."/>
            <person name="Magnuson J."/>
            <person name="Mondo S."/>
            <person name="Nolan M."/>
            <person name="Ohm R."/>
            <person name="Pangilinan J."/>
            <person name="Park H.-J."/>
            <person name="Ramirez L."/>
            <person name="Alfaro M."/>
            <person name="Sun H."/>
            <person name="Tritt A."/>
            <person name="Yoshinaga Y."/>
            <person name="Zwiers L.-H."/>
            <person name="Turgeon B.G."/>
            <person name="Goodwin S.B."/>
            <person name="Spatafora J.W."/>
            <person name="Crous P.W."/>
            <person name="Grigoriev I.V."/>
        </authorList>
    </citation>
    <scope>NUCLEOTIDE SEQUENCE</scope>
    <source>
        <strain evidence="4 6">CBS 781.70</strain>
    </source>
</reference>
<feature type="compositionally biased region" description="Basic and acidic residues" evidence="1">
    <location>
        <begin position="836"/>
        <end position="849"/>
    </location>
</feature>
<dbReference type="Pfam" id="PF07923">
    <property type="entry name" value="N1221"/>
    <property type="match status" value="1"/>
</dbReference>
<dbReference type="OrthoDB" id="18234at2759"/>
<sequence length="1047" mass="117857">MSPPPGPGSNVHIAPDVPEGVDEAELILSQPIQGVDDPADSAPLDTVEQQREHQDSPAPSPLAHQDGVSLGPRPGMRRNQSVPAPHQPPPPPPPQPVERHAGNTPITTPDTSSLSLQQLRNLVAEFPKIEVTPYAFIYSDAASLPEEIEEWFSYGTEESDMLLRAETAFMHDWKEHNGSVQVNGFEYELGARNWTSSSPAKRLGFLEKIMQKLKRVEGDIEKLFGLADLDTLLYLVLGCWHETAGLQRSGDSSPSDEKRKFMGPSQTFAKSTVQIDWIKANVQMLLDVEGLQTVFEISRNALLRCCAIDPNEQSAASNEKKEELHRIARSTMTILYVSLGVIRSDDDPDEKLRKRRKLLNLQPNLLDFLVHIIDKIRWDDSLDLPLNKILILTWKSVLVTFGGLGRVEAAKRTFRNPTADDTDGRGQPLITASPLDYHLFRQEISSKYPAYNPPPPLFPLEPDNNSILPPLKASHSKFTAGVSTTTNNAGGASILHQPVHIATPAPSPPPSPAGPGGKGGKKQNYQTNQLFPFLYPPLDEMSNQLGGKGSTGLQDALVGRRWEGSDIPASILEAAELFAKRMRATRAMKQLWEERVAFMKYERGWKGLSDDDVDVEKLNLEDDGNAEAESKGPEKKVYEDGSVEERLELVERFYRDNLPCLQSLVMVLLKVILTNVTALITQVNGQNGMENGTVANGLHPDTASSSNEELDAVRSQEITAKAVSGILILLLKWFKVSRKLILLLRTIITLTRVGVDVLKAEYMTQLLVDANYIPMILKLMQTQEVERIVNYKCEREDLNFFQGCLQRSQHGGDHTQEEHDDDDSDEACPPPVIKRRREDQDHPIAHDPQHPSVQHPPEVDEMGVPTTELPAEPITNFSWRNFFSSINFLRILQKMCKNKAHRNLLLVSYKSSQFLRKSLKVPQPELRLYTLKLFKNQVPYCGRKWRQTNMRVITAVYLHCRPELRDDWLAGSDLDAEVDQSLPLEQALRALTHWHNLRRYPEKMGATEGLLEEEQDFFVRELEKMDWPEEMPDDGEAWEEGYPMNAW</sequence>
<evidence type="ECO:0000256" key="1">
    <source>
        <dbReference type="SAM" id="MobiDB-lite"/>
    </source>
</evidence>
<keyword evidence="5" id="KW-1185">Reference proteome</keyword>
<dbReference type="InterPro" id="IPR021819">
    <property type="entry name" value="Far11/STRP_C"/>
</dbReference>
<gene>
    <name evidence="4 6" type="ORF">P152DRAFT_80541</name>
</gene>
<protein>
    <submittedName>
        <fullName evidence="4 6">N1221-domain-containing protein</fullName>
    </submittedName>
</protein>
<reference evidence="6" key="2">
    <citation type="submission" date="2020-04" db="EMBL/GenBank/DDBJ databases">
        <authorList>
            <consortium name="NCBI Genome Project"/>
        </authorList>
    </citation>
    <scope>NUCLEOTIDE SEQUENCE</scope>
    <source>
        <strain evidence="6">CBS 781.70</strain>
    </source>
</reference>
<organism evidence="4">
    <name type="scientific">Eremomyces bilateralis CBS 781.70</name>
    <dbReference type="NCBI Taxonomy" id="1392243"/>
    <lineage>
        <taxon>Eukaryota</taxon>
        <taxon>Fungi</taxon>
        <taxon>Dikarya</taxon>
        <taxon>Ascomycota</taxon>
        <taxon>Pezizomycotina</taxon>
        <taxon>Dothideomycetes</taxon>
        <taxon>Dothideomycetes incertae sedis</taxon>
        <taxon>Eremomycetales</taxon>
        <taxon>Eremomycetaceae</taxon>
        <taxon>Eremomyces</taxon>
    </lineage>
</organism>
<dbReference type="GO" id="GO:0007010">
    <property type="term" value="P:cytoskeleton organization"/>
    <property type="evidence" value="ECO:0007669"/>
    <property type="project" value="TreeGrafter"/>
</dbReference>
<evidence type="ECO:0000313" key="4">
    <source>
        <dbReference type="EMBL" id="KAF1811150.1"/>
    </source>
</evidence>
<dbReference type="EMBL" id="ML975163">
    <property type="protein sequence ID" value="KAF1811150.1"/>
    <property type="molecule type" value="Genomic_DNA"/>
</dbReference>
<name>A0A6G1FZQ3_9PEZI</name>